<gene>
    <name evidence="3" type="primary">FoxK</name>
    <name evidence="3" type="synonym">fd68A</name>
    <name evidence="3" type="synonym">Mnf</name>
    <name evidence="3" type="ORF">CG11799</name>
</gene>
<organism evidence="2">
    <name type="scientific">Drosophila melanogaster</name>
    <name type="common">Fruit fly</name>
    <dbReference type="NCBI Taxonomy" id="7227"/>
    <lineage>
        <taxon>Eukaryota</taxon>
        <taxon>Metazoa</taxon>
        <taxon>Ecdysozoa</taxon>
        <taxon>Arthropoda</taxon>
        <taxon>Hexapoda</taxon>
        <taxon>Insecta</taxon>
        <taxon>Pterygota</taxon>
        <taxon>Neoptera</taxon>
        <taxon>Endopterygota</taxon>
        <taxon>Diptera</taxon>
        <taxon>Brachycera</taxon>
        <taxon>Muscomorpha</taxon>
        <taxon>Ephydroidea</taxon>
        <taxon>Drosophilidae</taxon>
        <taxon>Drosophila</taxon>
        <taxon>Sophophora</taxon>
    </lineage>
</organism>
<dbReference type="GO" id="GO:0007495">
    <property type="term" value="P:visceral mesoderm-endoderm interaction involved in midgut development"/>
    <property type="evidence" value="ECO:0000315"/>
    <property type="project" value="FlyBase"/>
</dbReference>
<evidence type="ECO:0000313" key="2">
    <source>
        <dbReference type="EMBL" id="AAL28725.1"/>
    </source>
</evidence>
<name>Q95RS1_DROME</name>
<evidence type="ECO:0000256" key="1">
    <source>
        <dbReference type="SAM" id="SignalP"/>
    </source>
</evidence>
<sequence>MGSHVGPASARVLNPFMCVCVASSSVCACVGAKWNQTSQRVEQCCQRSLITALKKKSPFFAPPPPLCQRKLKIQIVLQKFWLPWKFKSLCVHLFSPKTLKQ</sequence>
<protein>
    <submittedName>
        <fullName evidence="2">LD14555p</fullName>
    </submittedName>
</protein>
<dbReference type="EMBL" id="AY061177">
    <property type="protein sequence ID" value="AAL28725.1"/>
    <property type="molecule type" value="mRNA"/>
</dbReference>
<dbReference type="AGR" id="FB:FBgn0036134"/>
<dbReference type="FlyBase" id="FBgn0036134">
    <property type="gene designation" value="FoxK"/>
</dbReference>
<dbReference type="GO" id="GO:0007494">
    <property type="term" value="P:midgut development"/>
    <property type="evidence" value="ECO:0000315"/>
    <property type="project" value="FlyBase"/>
</dbReference>
<dbReference type="GO" id="GO:0010628">
    <property type="term" value="P:positive regulation of gene expression"/>
    <property type="evidence" value="ECO:0000315"/>
    <property type="project" value="FlyBase"/>
</dbReference>
<dbReference type="GO" id="GO:0098586">
    <property type="term" value="P:cellular response to virus"/>
    <property type="evidence" value="ECO:0000315"/>
    <property type="project" value="FlyBase"/>
</dbReference>
<feature type="chain" id="PRO_5004321283" evidence="1">
    <location>
        <begin position="33"/>
        <end position="101"/>
    </location>
</feature>
<keyword evidence="1" id="KW-0732">Signal</keyword>
<accession>Q95RS1</accession>
<dbReference type="AlphaFoldDB" id="Q95RS1"/>
<dbReference type="OrthoDB" id="691130at2759"/>
<evidence type="ECO:0000313" key="3">
    <source>
        <dbReference type="FlyBase" id="FBgn0036134"/>
    </source>
</evidence>
<feature type="signal peptide" evidence="1">
    <location>
        <begin position="1"/>
        <end position="32"/>
    </location>
</feature>
<proteinExistence type="evidence at transcript level"/>
<reference evidence="2" key="1">
    <citation type="submission" date="2001-10" db="EMBL/GenBank/DDBJ databases">
        <authorList>
            <person name="Stapleton M."/>
            <person name="Brokstein P."/>
            <person name="Hong L."/>
            <person name="Agbayani A."/>
            <person name="Carlson J."/>
            <person name="Champe M."/>
            <person name="Chavez C."/>
            <person name="Dorsett V."/>
            <person name="Farfan D."/>
            <person name="Frise E."/>
            <person name="George R."/>
            <person name="Gonzalez M."/>
            <person name="Guarin H."/>
            <person name="Li P."/>
            <person name="Liao G."/>
            <person name="Miranda A."/>
            <person name="Mungall C.J."/>
            <person name="Nunoo J."/>
            <person name="Pacleb J."/>
            <person name="Paragas V."/>
            <person name="Park S."/>
            <person name="Phouanenavong S."/>
            <person name="Wan K."/>
            <person name="Yu C."/>
            <person name="Lewis S.E."/>
            <person name="Rubin G.M."/>
            <person name="Celniker S."/>
        </authorList>
    </citation>
    <scope>NUCLEOTIDE SEQUENCE</scope>
    <source>
        <strain evidence="2">Berkeley</strain>
    </source>
</reference>
<dbReference type="GO" id="GO:0051607">
    <property type="term" value="P:defense response to virus"/>
    <property type="evidence" value="ECO:0000315"/>
    <property type="project" value="FlyBase"/>
</dbReference>